<reference evidence="1 2" key="1">
    <citation type="submission" date="2024-12" db="EMBL/GenBank/DDBJ databases">
        <title>The unique morphological basis and parallel evolutionary history of personate flowers in Penstemon.</title>
        <authorList>
            <person name="Depatie T.H."/>
            <person name="Wessinger C.A."/>
        </authorList>
    </citation>
    <scope>NUCLEOTIDE SEQUENCE [LARGE SCALE GENOMIC DNA]</scope>
    <source>
        <strain evidence="1">WTNN_2</strain>
        <tissue evidence="1">Leaf</tissue>
    </source>
</reference>
<dbReference type="AlphaFoldDB" id="A0ABD3S1T2"/>
<evidence type="ECO:0000313" key="2">
    <source>
        <dbReference type="Proteomes" id="UP001634393"/>
    </source>
</evidence>
<keyword evidence="2" id="KW-1185">Reference proteome</keyword>
<dbReference type="EMBL" id="JBJXBP010000007">
    <property type="protein sequence ID" value="KAL3818454.1"/>
    <property type="molecule type" value="Genomic_DNA"/>
</dbReference>
<gene>
    <name evidence="1" type="ORF">ACJIZ3_004359</name>
</gene>
<organism evidence="1 2">
    <name type="scientific">Penstemon smallii</name>
    <dbReference type="NCBI Taxonomy" id="265156"/>
    <lineage>
        <taxon>Eukaryota</taxon>
        <taxon>Viridiplantae</taxon>
        <taxon>Streptophyta</taxon>
        <taxon>Embryophyta</taxon>
        <taxon>Tracheophyta</taxon>
        <taxon>Spermatophyta</taxon>
        <taxon>Magnoliopsida</taxon>
        <taxon>eudicotyledons</taxon>
        <taxon>Gunneridae</taxon>
        <taxon>Pentapetalae</taxon>
        <taxon>asterids</taxon>
        <taxon>lamiids</taxon>
        <taxon>Lamiales</taxon>
        <taxon>Plantaginaceae</taxon>
        <taxon>Cheloneae</taxon>
        <taxon>Penstemon</taxon>
    </lineage>
</organism>
<name>A0ABD3S1T2_9LAMI</name>
<evidence type="ECO:0000313" key="1">
    <source>
        <dbReference type="EMBL" id="KAL3818454.1"/>
    </source>
</evidence>
<dbReference type="Proteomes" id="UP001634393">
    <property type="component" value="Unassembled WGS sequence"/>
</dbReference>
<comment type="caution">
    <text evidence="1">The sequence shown here is derived from an EMBL/GenBank/DDBJ whole genome shotgun (WGS) entry which is preliminary data.</text>
</comment>
<sequence>MGHKGMKCSSVIDLIHGIFTNIIKVSQ</sequence>
<proteinExistence type="predicted"/>
<accession>A0ABD3S1T2</accession>
<protein>
    <submittedName>
        <fullName evidence="1">Uncharacterized protein</fullName>
    </submittedName>
</protein>